<proteinExistence type="predicted"/>
<reference evidence="1 2" key="1">
    <citation type="submission" date="2019-08" db="EMBL/GenBank/DDBJ databases">
        <title>Identification of a novel species of the genus Boseongicola.</title>
        <authorList>
            <person name="Zhang X.-Q."/>
        </authorList>
    </citation>
    <scope>NUCLEOTIDE SEQUENCE [LARGE SCALE GENOMIC DNA]</scope>
    <source>
        <strain evidence="1 2">HY14</strain>
    </source>
</reference>
<dbReference type="RefSeq" id="WP_148377822.1">
    <property type="nucleotide sequence ID" value="NZ_VSIY01000006.1"/>
</dbReference>
<comment type="caution">
    <text evidence="1">The sequence shown here is derived from an EMBL/GenBank/DDBJ whole genome shotgun (WGS) entry which is preliminary data.</text>
</comment>
<dbReference type="AlphaFoldDB" id="A0A5D0RIJ5"/>
<keyword evidence="2" id="KW-1185">Reference proteome</keyword>
<protein>
    <submittedName>
        <fullName evidence="1">GIY-YIG nuclease family protein</fullName>
    </submittedName>
</protein>
<gene>
    <name evidence="1" type="ORF">FVF75_09985</name>
</gene>
<accession>A0A5D0RIJ5</accession>
<name>A0A5D0RIJ5_9RHOB</name>
<dbReference type="Proteomes" id="UP000322080">
    <property type="component" value="Unassembled WGS sequence"/>
</dbReference>
<dbReference type="EMBL" id="VSIY01000006">
    <property type="protein sequence ID" value="TYB81427.1"/>
    <property type="molecule type" value="Genomic_DNA"/>
</dbReference>
<evidence type="ECO:0000313" key="1">
    <source>
        <dbReference type="EMBL" id="TYB81427.1"/>
    </source>
</evidence>
<evidence type="ECO:0000313" key="2">
    <source>
        <dbReference type="Proteomes" id="UP000322080"/>
    </source>
</evidence>
<sequence>MDKMDRRAAKAQWRERKEDWAIASVRIGAGVWLKLTPDPASFENRVRFMLRQGAGLGGDMQTAWTDTKAITVEVVERLDPKLSALARERVGAARLAHWAETLGARII</sequence>
<organism evidence="1 2">
    <name type="scientific">Maritimibacter fusiformis</name>
    <dbReference type="NCBI Taxonomy" id="2603819"/>
    <lineage>
        <taxon>Bacteria</taxon>
        <taxon>Pseudomonadati</taxon>
        <taxon>Pseudomonadota</taxon>
        <taxon>Alphaproteobacteria</taxon>
        <taxon>Rhodobacterales</taxon>
        <taxon>Roseobacteraceae</taxon>
        <taxon>Maritimibacter</taxon>
    </lineage>
</organism>